<evidence type="ECO:0000259" key="2">
    <source>
        <dbReference type="Pfam" id="PF03779"/>
    </source>
</evidence>
<gene>
    <name evidence="3" type="ORF">FHS90_001951</name>
</gene>
<feature type="transmembrane region" description="Helical" evidence="1">
    <location>
        <begin position="77"/>
        <end position="95"/>
    </location>
</feature>
<dbReference type="Pfam" id="PF03779">
    <property type="entry name" value="SPW"/>
    <property type="match status" value="1"/>
</dbReference>
<comment type="caution">
    <text evidence="3">The sequence shown here is derived from an EMBL/GenBank/DDBJ whole genome shotgun (WGS) entry which is preliminary data.</text>
</comment>
<evidence type="ECO:0000313" key="3">
    <source>
        <dbReference type="EMBL" id="MBA9077240.1"/>
    </source>
</evidence>
<organism evidence="3 4">
    <name type="scientific">Rufibacter quisquiliarum</name>
    <dbReference type="NCBI Taxonomy" id="1549639"/>
    <lineage>
        <taxon>Bacteria</taxon>
        <taxon>Pseudomonadati</taxon>
        <taxon>Bacteroidota</taxon>
        <taxon>Cytophagia</taxon>
        <taxon>Cytophagales</taxon>
        <taxon>Hymenobacteraceae</taxon>
        <taxon>Rufibacter</taxon>
    </lineage>
</organism>
<evidence type="ECO:0000256" key="1">
    <source>
        <dbReference type="SAM" id="Phobius"/>
    </source>
</evidence>
<protein>
    <recommendedName>
        <fullName evidence="2">SPW repeat-containing integral membrane domain-containing protein</fullName>
    </recommendedName>
</protein>
<keyword evidence="1" id="KW-0472">Membrane</keyword>
<feature type="domain" description="SPW repeat-containing integral membrane" evidence="2">
    <location>
        <begin position="2"/>
        <end position="94"/>
    </location>
</feature>
<keyword evidence="1" id="KW-0812">Transmembrane</keyword>
<dbReference type="AlphaFoldDB" id="A0A839GFE3"/>
<dbReference type="Proteomes" id="UP000563094">
    <property type="component" value="Unassembled WGS sequence"/>
</dbReference>
<dbReference type="RefSeq" id="WP_182512832.1">
    <property type="nucleotide sequence ID" value="NZ_JACJIQ010000006.1"/>
</dbReference>
<reference evidence="3 4" key="1">
    <citation type="submission" date="2020-08" db="EMBL/GenBank/DDBJ databases">
        <title>Genomic Encyclopedia of Type Strains, Phase IV (KMG-IV): sequencing the most valuable type-strain genomes for metagenomic binning, comparative biology and taxonomic classification.</title>
        <authorList>
            <person name="Goeker M."/>
        </authorList>
    </citation>
    <scope>NUCLEOTIDE SEQUENCE [LARGE SCALE GENOMIC DNA]</scope>
    <source>
        <strain evidence="3 4">DSM 29854</strain>
    </source>
</reference>
<keyword evidence="1" id="KW-1133">Transmembrane helix</keyword>
<evidence type="ECO:0000313" key="4">
    <source>
        <dbReference type="Proteomes" id="UP000563094"/>
    </source>
</evidence>
<accession>A0A839GFE3</accession>
<name>A0A839GFE3_9BACT</name>
<dbReference type="InterPro" id="IPR005530">
    <property type="entry name" value="SPW"/>
</dbReference>
<feature type="transmembrane region" description="Helical" evidence="1">
    <location>
        <begin position="55"/>
        <end position="71"/>
    </location>
</feature>
<feature type="transmembrane region" description="Helical" evidence="1">
    <location>
        <begin position="31"/>
        <end position="48"/>
    </location>
</feature>
<proteinExistence type="predicted"/>
<keyword evidence="4" id="KW-1185">Reference proteome</keyword>
<dbReference type="EMBL" id="JACJIQ010000006">
    <property type="protein sequence ID" value="MBA9077240.1"/>
    <property type="molecule type" value="Genomic_DNA"/>
</dbReference>
<sequence length="127" mass="13945">MWAQIINALLGLWLMTAPVLLDSEKNASNNGHIVGPIIVSFAVIAWWESTRVVRLYNLPLGVWLLLAPWVLGYENTLSIVNNLAVGALVIAFSLVRGKVQEQFGGGWGAVFRSDTPHARAAREKPQL</sequence>